<dbReference type="Pfam" id="PF20789">
    <property type="entry name" value="4HBT_3C"/>
    <property type="match status" value="1"/>
</dbReference>
<protein>
    <recommendedName>
        <fullName evidence="2">Acyl-CoA thioesterase-like C-terminal domain-containing protein</fullName>
    </recommendedName>
</protein>
<name>A0AAN5C8U6_9BILA</name>
<feature type="domain" description="Acyl-CoA thioesterase-like C-terminal" evidence="2">
    <location>
        <begin position="160"/>
        <end position="285"/>
    </location>
</feature>
<dbReference type="InterPro" id="IPR042171">
    <property type="entry name" value="Acyl-CoA_hotdog"/>
</dbReference>
<evidence type="ECO:0000259" key="2">
    <source>
        <dbReference type="Pfam" id="PF20789"/>
    </source>
</evidence>
<feature type="non-terminal residue" evidence="3">
    <location>
        <position position="1"/>
    </location>
</feature>
<dbReference type="InterPro" id="IPR029069">
    <property type="entry name" value="HotDog_dom_sf"/>
</dbReference>
<dbReference type="PANTHER" id="PTHR11066:SF48">
    <property type="entry name" value="ACYL-COA THIOESTERASE II"/>
    <property type="match status" value="1"/>
</dbReference>
<comment type="similarity">
    <text evidence="1">Belongs to the C/M/P thioester hydrolase family.</text>
</comment>
<dbReference type="GO" id="GO:0009062">
    <property type="term" value="P:fatty acid catabolic process"/>
    <property type="evidence" value="ECO:0007669"/>
    <property type="project" value="TreeGrafter"/>
</dbReference>
<reference evidence="4" key="1">
    <citation type="submission" date="2022-10" db="EMBL/GenBank/DDBJ databases">
        <title>Genome assembly of Pristionchus species.</title>
        <authorList>
            <person name="Yoshida K."/>
            <person name="Sommer R.J."/>
        </authorList>
    </citation>
    <scope>NUCLEOTIDE SEQUENCE [LARGE SCALE GENOMIC DNA]</scope>
    <source>
        <strain evidence="4">RS5460</strain>
    </source>
</reference>
<organism evidence="3 4">
    <name type="scientific">Pristionchus mayeri</name>
    <dbReference type="NCBI Taxonomy" id="1317129"/>
    <lineage>
        <taxon>Eukaryota</taxon>
        <taxon>Metazoa</taxon>
        <taxon>Ecdysozoa</taxon>
        <taxon>Nematoda</taxon>
        <taxon>Chromadorea</taxon>
        <taxon>Rhabditida</taxon>
        <taxon>Rhabditina</taxon>
        <taxon>Diplogasteromorpha</taxon>
        <taxon>Diplogasteroidea</taxon>
        <taxon>Neodiplogasteridae</taxon>
        <taxon>Pristionchus</taxon>
    </lineage>
</organism>
<dbReference type="InterPro" id="IPR003703">
    <property type="entry name" value="Acyl_CoA_thio"/>
</dbReference>
<keyword evidence="4" id="KW-1185">Reference proteome</keyword>
<evidence type="ECO:0000256" key="1">
    <source>
        <dbReference type="ARBA" id="ARBA00006538"/>
    </source>
</evidence>
<dbReference type="PANTHER" id="PTHR11066">
    <property type="entry name" value="ACYL-COA THIOESTERASE"/>
    <property type="match status" value="1"/>
</dbReference>
<dbReference type="AlphaFoldDB" id="A0AAN5C8U6"/>
<proteinExistence type="inferred from homology"/>
<comment type="caution">
    <text evidence="3">The sequence shown here is derived from an EMBL/GenBank/DDBJ whole genome shotgun (WGS) entry which is preliminary data.</text>
</comment>
<evidence type="ECO:0000313" key="4">
    <source>
        <dbReference type="Proteomes" id="UP001328107"/>
    </source>
</evidence>
<dbReference type="Proteomes" id="UP001328107">
    <property type="component" value="Unassembled WGS sequence"/>
</dbReference>
<dbReference type="CDD" id="cd03444">
    <property type="entry name" value="Thioesterase_II_repeat1"/>
    <property type="match status" value="1"/>
</dbReference>
<gene>
    <name evidence="3" type="ORF">PMAYCL1PPCAC_04367</name>
</gene>
<accession>A0AAN5C8U6</accession>
<dbReference type="InterPro" id="IPR049450">
    <property type="entry name" value="ACOT8-like_C"/>
</dbReference>
<dbReference type="GO" id="GO:0006637">
    <property type="term" value="P:acyl-CoA metabolic process"/>
    <property type="evidence" value="ECO:0007669"/>
    <property type="project" value="InterPro"/>
</dbReference>
<dbReference type="GO" id="GO:0047617">
    <property type="term" value="F:fatty acyl-CoA hydrolase activity"/>
    <property type="evidence" value="ECO:0007669"/>
    <property type="project" value="InterPro"/>
</dbReference>
<dbReference type="FunFam" id="2.40.160.210:FF:000023">
    <property type="entry name" value="Uncharacterized protein"/>
    <property type="match status" value="1"/>
</dbReference>
<dbReference type="Gene3D" id="2.40.160.210">
    <property type="entry name" value="Acyl-CoA thioesterase, double hotdog domain"/>
    <property type="match status" value="1"/>
</dbReference>
<dbReference type="GO" id="GO:0005782">
    <property type="term" value="C:peroxisomal matrix"/>
    <property type="evidence" value="ECO:0007669"/>
    <property type="project" value="UniProtKB-SubCell"/>
</dbReference>
<evidence type="ECO:0000313" key="3">
    <source>
        <dbReference type="EMBL" id="GMR34172.1"/>
    </source>
</evidence>
<sequence length="295" mass="33109">PLPNMLAAPASIHNYFNIIQIDESNVKSEPPFIGGAFLADRTFGGLCVSQALNTFMSLNPGLIPHTVNYKFVAPAKTSLPLQFKLNHFDDGKMASVFAYQNEKPVGLGHIRYAKDVDHLDSSPFLCPDYGSPEEYPSTVELAKNFEGHMKALMEGLNKFPLEIRPVESPLFPSSDVDRVTLWLRIKPEYQDALKPTDGLLAAMFISDFTILQVASEIYEKSNIKVKSGASLHHSVWIHDAKLDPYGWYLTVVECEVISFGRVRLESYIFNEARKCVLSVVQEGFIQRAPERKNKL</sequence>
<dbReference type="SUPFAM" id="SSF54637">
    <property type="entry name" value="Thioesterase/thiol ester dehydrase-isomerase"/>
    <property type="match status" value="2"/>
</dbReference>
<dbReference type="EMBL" id="BTRK01000001">
    <property type="protein sequence ID" value="GMR34172.1"/>
    <property type="molecule type" value="Genomic_DNA"/>
</dbReference>